<evidence type="ECO:0000313" key="1">
    <source>
        <dbReference type="EMBL" id="SPP97663.1"/>
    </source>
</evidence>
<dbReference type="EMBL" id="LS398110">
    <property type="protein sequence ID" value="SPP97663.1"/>
    <property type="molecule type" value="Genomic_DNA"/>
</dbReference>
<organism evidence="1 2">
    <name type="scientific">Bradyrhizobium vignae</name>
    <dbReference type="NCBI Taxonomy" id="1549949"/>
    <lineage>
        <taxon>Bacteria</taxon>
        <taxon>Pseudomonadati</taxon>
        <taxon>Pseudomonadota</taxon>
        <taxon>Alphaproteobacteria</taxon>
        <taxon>Hyphomicrobiales</taxon>
        <taxon>Nitrobacteraceae</taxon>
        <taxon>Bradyrhizobium</taxon>
    </lineage>
</organism>
<accession>A0A2U3Q8A6</accession>
<reference evidence="1 2" key="1">
    <citation type="submission" date="2018-03" db="EMBL/GenBank/DDBJ databases">
        <authorList>
            <person name="Gully D."/>
        </authorList>
    </citation>
    <scope>NUCLEOTIDE SEQUENCE [LARGE SCALE GENOMIC DNA]</scope>
    <source>
        <strain evidence="1">ORS3257</strain>
    </source>
</reference>
<dbReference type="KEGG" id="bvz:BRAD3257_6784"/>
<gene>
    <name evidence="1" type="ORF">BRAD3257_6784</name>
</gene>
<protein>
    <submittedName>
        <fullName evidence="1">Uncharacterized protein</fullName>
    </submittedName>
</protein>
<sequence>MERSGRSAFCLAESRRDLAMRALVRSHGGLASEAYERTATDWLGPSPLLCVYCDSKGLTQDREVSVRAGQSPKIGAGMHFRHHALPGLTGV</sequence>
<name>A0A2U3Q8A6_9BRAD</name>
<dbReference type="Proteomes" id="UP000246085">
    <property type="component" value="Chromosome BRAD3257"/>
</dbReference>
<proteinExistence type="predicted"/>
<evidence type="ECO:0000313" key="2">
    <source>
        <dbReference type="Proteomes" id="UP000246085"/>
    </source>
</evidence>
<dbReference type="AlphaFoldDB" id="A0A2U3Q8A6"/>